<keyword evidence="3" id="KW-1185">Reference proteome</keyword>
<feature type="compositionally biased region" description="Polar residues" evidence="1">
    <location>
        <begin position="94"/>
        <end position="105"/>
    </location>
</feature>
<name>A0A811KY39_9BILA</name>
<accession>A0A811KY39</accession>
<organism evidence="2 3">
    <name type="scientific">Bursaphelenchus okinawaensis</name>
    <dbReference type="NCBI Taxonomy" id="465554"/>
    <lineage>
        <taxon>Eukaryota</taxon>
        <taxon>Metazoa</taxon>
        <taxon>Ecdysozoa</taxon>
        <taxon>Nematoda</taxon>
        <taxon>Chromadorea</taxon>
        <taxon>Rhabditida</taxon>
        <taxon>Tylenchina</taxon>
        <taxon>Tylenchomorpha</taxon>
        <taxon>Aphelenchoidea</taxon>
        <taxon>Aphelenchoididae</taxon>
        <taxon>Bursaphelenchus</taxon>
    </lineage>
</organism>
<dbReference type="Gene3D" id="1.25.40.180">
    <property type="match status" value="1"/>
</dbReference>
<protein>
    <submittedName>
        <fullName evidence="2">Uncharacterized protein</fullName>
    </submittedName>
</protein>
<dbReference type="Proteomes" id="UP000614601">
    <property type="component" value="Unassembled WGS sequence"/>
</dbReference>
<feature type="region of interest" description="Disordered" evidence="1">
    <location>
        <begin position="86"/>
        <end position="105"/>
    </location>
</feature>
<dbReference type="EMBL" id="CAJFDH010000004">
    <property type="protein sequence ID" value="CAD5219806.1"/>
    <property type="molecule type" value="Genomic_DNA"/>
</dbReference>
<gene>
    <name evidence="2" type="ORF">BOKJ2_LOCUS8628</name>
</gene>
<comment type="caution">
    <text evidence="2">The sequence shown here is derived from an EMBL/GenBank/DDBJ whole genome shotgun (WGS) entry which is preliminary data.</text>
</comment>
<dbReference type="Proteomes" id="UP000783686">
    <property type="component" value="Unassembled WGS sequence"/>
</dbReference>
<evidence type="ECO:0000313" key="3">
    <source>
        <dbReference type="Proteomes" id="UP000614601"/>
    </source>
</evidence>
<evidence type="ECO:0000256" key="1">
    <source>
        <dbReference type="SAM" id="MobiDB-lite"/>
    </source>
</evidence>
<reference evidence="2" key="1">
    <citation type="submission" date="2020-09" db="EMBL/GenBank/DDBJ databases">
        <authorList>
            <person name="Kikuchi T."/>
        </authorList>
    </citation>
    <scope>NUCLEOTIDE SEQUENCE</scope>
    <source>
        <strain evidence="2">SH1</strain>
    </source>
</reference>
<sequence>MLLKECGAELIRVANQETRDVITGLRQIILEDCDNISDLMKFMIKRFMLEKEGIFNKFPIIMDTLDLVHPRAQVKHRVYMMQAEQYEDTDSDSDMSCASWGSTKA</sequence>
<proteinExistence type="predicted"/>
<evidence type="ECO:0000313" key="2">
    <source>
        <dbReference type="EMBL" id="CAD5219806.1"/>
    </source>
</evidence>
<dbReference type="AlphaFoldDB" id="A0A811KY39"/>
<dbReference type="EMBL" id="CAJFCW020000004">
    <property type="protein sequence ID" value="CAG9112895.1"/>
    <property type="molecule type" value="Genomic_DNA"/>
</dbReference>